<dbReference type="PANTHER" id="PTHR47510:SF3">
    <property type="entry name" value="ENDO_EXONUCLEASE_PHOSPHATASE DOMAIN-CONTAINING PROTEIN"/>
    <property type="match status" value="1"/>
</dbReference>
<proteinExistence type="predicted"/>
<dbReference type="AlphaFoldDB" id="A0AAE0V1M1"/>
<evidence type="ECO:0000256" key="1">
    <source>
        <dbReference type="SAM" id="Coils"/>
    </source>
</evidence>
<gene>
    <name evidence="2" type="ORF">QTP70_012978</name>
</gene>
<protein>
    <submittedName>
        <fullName evidence="2">Uncharacterized protein</fullName>
    </submittedName>
</protein>
<accession>A0AAE0V1M1</accession>
<dbReference type="Proteomes" id="UP001274896">
    <property type="component" value="Unassembled WGS sequence"/>
</dbReference>
<dbReference type="PANTHER" id="PTHR47510">
    <property type="entry name" value="REVERSE TRANSCRIPTASE DOMAIN-CONTAINING PROTEIN"/>
    <property type="match status" value="1"/>
</dbReference>
<comment type="caution">
    <text evidence="2">The sequence shown here is derived from an EMBL/GenBank/DDBJ whole genome shotgun (WGS) entry which is preliminary data.</text>
</comment>
<name>A0AAE0V1M1_9TELE</name>
<organism evidence="2 3">
    <name type="scientific">Hemibagrus guttatus</name>
    <dbReference type="NCBI Taxonomy" id="175788"/>
    <lineage>
        <taxon>Eukaryota</taxon>
        <taxon>Metazoa</taxon>
        <taxon>Chordata</taxon>
        <taxon>Craniata</taxon>
        <taxon>Vertebrata</taxon>
        <taxon>Euteleostomi</taxon>
        <taxon>Actinopterygii</taxon>
        <taxon>Neopterygii</taxon>
        <taxon>Teleostei</taxon>
        <taxon>Ostariophysi</taxon>
        <taxon>Siluriformes</taxon>
        <taxon>Bagridae</taxon>
        <taxon>Hemibagrus</taxon>
    </lineage>
</organism>
<evidence type="ECO:0000313" key="2">
    <source>
        <dbReference type="EMBL" id="KAK3531137.1"/>
    </source>
</evidence>
<sequence>MHSFRKWSPEAEQTLRDCFGDTLHYTVVDCTADYINFSMDIVVPVRTVCCYPNNKPWITSDIKDLLNQKKRAFRDGDQQELKRVQRELKVQLREVKEQYKRKLEQMLQHNIKQVWNVMKKITRCSSKRGDTIEGDVEIVNQLKNIFNRFDYSNSFTPQYIAPPLLLSIYPLLPTLAQWRISLHPQSQQPRCAES</sequence>
<keyword evidence="3" id="KW-1185">Reference proteome</keyword>
<reference evidence="2" key="1">
    <citation type="submission" date="2023-06" db="EMBL/GenBank/DDBJ databases">
        <title>Male Hemibagrus guttatus genome.</title>
        <authorList>
            <person name="Bian C."/>
        </authorList>
    </citation>
    <scope>NUCLEOTIDE SEQUENCE</scope>
    <source>
        <strain evidence="2">Male_cb2023</strain>
        <tissue evidence="2">Muscle</tissue>
    </source>
</reference>
<feature type="coiled-coil region" evidence="1">
    <location>
        <begin position="74"/>
        <end position="112"/>
    </location>
</feature>
<dbReference type="EMBL" id="JAUCMX010000011">
    <property type="protein sequence ID" value="KAK3531137.1"/>
    <property type="molecule type" value="Genomic_DNA"/>
</dbReference>
<keyword evidence="1" id="KW-0175">Coiled coil</keyword>
<evidence type="ECO:0000313" key="3">
    <source>
        <dbReference type="Proteomes" id="UP001274896"/>
    </source>
</evidence>